<evidence type="ECO:0000313" key="1">
    <source>
        <dbReference type="EMBL" id="GAT16987.1"/>
    </source>
</evidence>
<reference evidence="1 2" key="1">
    <citation type="journal article" date="2016" name="Genome Announc.">
        <title>Draft Genome Sequences of Five Rapidly Growing Mycobacterium Species, M. thermoresistibile, M. fortuitum subsp. acetamidolyticum, M. canariasense, M. brisbanense, and M. novocastrense.</title>
        <authorList>
            <person name="Katahira K."/>
            <person name="Ogura Y."/>
            <person name="Gotoh Y."/>
            <person name="Hayashi T."/>
        </authorList>
    </citation>
    <scope>NUCLEOTIDE SEQUENCE [LARGE SCALE GENOMIC DNA]</scope>
    <source>
        <strain evidence="1 2">JCM6362</strain>
    </source>
</reference>
<dbReference type="STRING" id="1797.RMCT_3956"/>
<sequence>MNRRPPQLTDADELMIHQHVGTFAEVATTDPAWTERVFGSAGDTSGELHVGFGMGRYLNRNVFDGFGMVTIGKTQYTVRGSRRLYPDPTVTAVGPLRYEVVEPLSAVRCILEPNDVQPIAFDLTLYGHTQPLTERNTVVRGYRTTDDVTRFIQTGSAEGRIEVAGEVYELSRSSSFQVRDHSWGIRPHVGPPPADAKQHEIGAETNFRMVWAPGLLHGADGEYAVHLSHWISEGPNGTVVEDNTRIVRQEGTQVAAVNTVMQHRFDPSSERLLEVTFDCEMADGTERRFVVEPIGVAAACLGPGLYYGWKGHYHGEDRGRLVVDGECIDDIEEPDLQPELHQLRQTLARVTDEVTGESGWCGLQSEAVGRFPELGLAIRTYR</sequence>
<accession>A0A100XHY1</accession>
<dbReference type="OMA" id="WTIAHAR"/>
<dbReference type="Proteomes" id="UP000069654">
    <property type="component" value="Unassembled WGS sequence"/>
</dbReference>
<protein>
    <submittedName>
        <fullName evidence="1">Uncharacterized protein</fullName>
    </submittedName>
</protein>
<name>A0A100XHY1_MYCTH</name>
<gene>
    <name evidence="1" type="ORF">RMCT_3956</name>
</gene>
<dbReference type="OrthoDB" id="333076at2"/>
<dbReference type="RefSeq" id="WP_003923893.1">
    <property type="nucleotide sequence ID" value="NZ_BCTB01000050.1"/>
</dbReference>
<proteinExistence type="predicted"/>
<evidence type="ECO:0000313" key="2">
    <source>
        <dbReference type="Proteomes" id="UP000069654"/>
    </source>
</evidence>
<organism evidence="1 2">
    <name type="scientific">Mycolicibacterium thermoresistibile</name>
    <name type="common">Mycobacterium thermoresistibile</name>
    <dbReference type="NCBI Taxonomy" id="1797"/>
    <lineage>
        <taxon>Bacteria</taxon>
        <taxon>Bacillati</taxon>
        <taxon>Actinomycetota</taxon>
        <taxon>Actinomycetes</taxon>
        <taxon>Mycobacteriales</taxon>
        <taxon>Mycobacteriaceae</taxon>
        <taxon>Mycolicibacterium</taxon>
    </lineage>
</organism>
<dbReference type="EMBL" id="BCTB01000050">
    <property type="protein sequence ID" value="GAT16987.1"/>
    <property type="molecule type" value="Genomic_DNA"/>
</dbReference>
<comment type="caution">
    <text evidence="1">The sequence shown here is derived from an EMBL/GenBank/DDBJ whole genome shotgun (WGS) entry which is preliminary data.</text>
</comment>
<dbReference type="AlphaFoldDB" id="A0A100XHY1"/>
<reference evidence="2" key="2">
    <citation type="submission" date="2016-02" db="EMBL/GenBank/DDBJ databases">
        <title>Draft genome sequence of five rapidly growing Mycobacterium species.</title>
        <authorList>
            <person name="Katahira K."/>
            <person name="Gotou Y."/>
            <person name="Iida K."/>
            <person name="Ogura Y."/>
            <person name="Hayashi T."/>
        </authorList>
    </citation>
    <scope>NUCLEOTIDE SEQUENCE [LARGE SCALE GENOMIC DNA]</scope>
    <source>
        <strain evidence="2">JCM6362</strain>
    </source>
</reference>